<dbReference type="Pfam" id="PF00665">
    <property type="entry name" value="rve"/>
    <property type="match status" value="1"/>
</dbReference>
<evidence type="ECO:0000313" key="1">
    <source>
        <dbReference type="EMBL" id="CAB4030708.1"/>
    </source>
</evidence>
<evidence type="ECO:0000313" key="2">
    <source>
        <dbReference type="Proteomes" id="UP001152795"/>
    </source>
</evidence>
<dbReference type="Gene3D" id="3.30.420.10">
    <property type="entry name" value="Ribonuclease H-like superfamily/Ribonuclease H"/>
    <property type="match status" value="1"/>
</dbReference>
<reference evidence="1" key="1">
    <citation type="submission" date="2020-04" db="EMBL/GenBank/DDBJ databases">
        <authorList>
            <person name="Alioto T."/>
            <person name="Alioto T."/>
            <person name="Gomez Garrido J."/>
        </authorList>
    </citation>
    <scope>NUCLEOTIDE SEQUENCE</scope>
    <source>
        <strain evidence="1">A484AB</strain>
    </source>
</reference>
<dbReference type="InterPro" id="IPR001584">
    <property type="entry name" value="Integrase_cat-core"/>
</dbReference>
<dbReference type="InterPro" id="IPR050951">
    <property type="entry name" value="Retrovirus_Pol_polyprotein"/>
</dbReference>
<gene>
    <name evidence="1" type="ORF">PACLA_8A077301</name>
</gene>
<proteinExistence type="predicted"/>
<dbReference type="PANTHER" id="PTHR37984:SF8">
    <property type="entry name" value="CCHC-TYPE DOMAIN-CONTAINING PROTEIN"/>
    <property type="match status" value="1"/>
</dbReference>
<dbReference type="FunFam" id="3.30.420.10:FF:000063">
    <property type="entry name" value="Retrovirus-related Pol polyprotein from transposon 297-like Protein"/>
    <property type="match status" value="1"/>
</dbReference>
<dbReference type="InterPro" id="IPR036397">
    <property type="entry name" value="RNaseH_sf"/>
</dbReference>
<comment type="caution">
    <text evidence="1">The sequence shown here is derived from an EMBL/GenBank/DDBJ whole genome shotgun (WGS) entry which is preliminary data.</text>
</comment>
<keyword evidence="2" id="KW-1185">Reference proteome</keyword>
<dbReference type="OrthoDB" id="5987661at2759"/>
<dbReference type="SUPFAM" id="SSF53098">
    <property type="entry name" value="Ribonuclease H-like"/>
    <property type="match status" value="1"/>
</dbReference>
<dbReference type="GO" id="GO:0015074">
    <property type="term" value="P:DNA integration"/>
    <property type="evidence" value="ECO:0007669"/>
    <property type="project" value="InterPro"/>
</dbReference>
<accession>A0A7D9JJY2</accession>
<dbReference type="AlphaFoldDB" id="A0A7D9JJY2"/>
<dbReference type="InterPro" id="IPR012337">
    <property type="entry name" value="RNaseH-like_sf"/>
</dbReference>
<organism evidence="1 2">
    <name type="scientific">Paramuricea clavata</name>
    <name type="common">Red gorgonian</name>
    <name type="synonym">Violescent sea-whip</name>
    <dbReference type="NCBI Taxonomy" id="317549"/>
    <lineage>
        <taxon>Eukaryota</taxon>
        <taxon>Metazoa</taxon>
        <taxon>Cnidaria</taxon>
        <taxon>Anthozoa</taxon>
        <taxon>Octocorallia</taxon>
        <taxon>Malacalcyonacea</taxon>
        <taxon>Plexauridae</taxon>
        <taxon>Paramuricea</taxon>
    </lineage>
</organism>
<dbReference type="Proteomes" id="UP001152795">
    <property type="component" value="Unassembled WGS sequence"/>
</dbReference>
<protein>
    <submittedName>
        <fullName evidence="1">Retrovirus-related Pol poly from transposon</fullName>
    </submittedName>
</protein>
<dbReference type="PANTHER" id="PTHR37984">
    <property type="entry name" value="PROTEIN CBG26694"/>
    <property type="match status" value="1"/>
</dbReference>
<dbReference type="GO" id="GO:0003676">
    <property type="term" value="F:nucleic acid binding"/>
    <property type="evidence" value="ECO:0007669"/>
    <property type="project" value="InterPro"/>
</dbReference>
<sequence>MVDYYSNFIEVARITSTISRSIIKELKAMFARYRVPDVLVMDNGPQFMSAEFAVFAKALGFDHITLSLHHPQLNGKAKNAVKTVKQLFEKCKESGQSEFLALLDWRNTPTERVGTSPDQQVMRQCCKTLVPIAGTLLKPQSNPEEDAQAIIGMKKRQ</sequence>
<name>A0A7D9JJY2_PARCT</name>
<dbReference type="EMBL" id="CACRXK020017081">
    <property type="protein sequence ID" value="CAB4030708.1"/>
    <property type="molecule type" value="Genomic_DNA"/>
</dbReference>
<dbReference type="PROSITE" id="PS50994">
    <property type="entry name" value="INTEGRASE"/>
    <property type="match status" value="1"/>
</dbReference>